<protein>
    <submittedName>
        <fullName evidence="5">Crinkling and necrosis inducing protein 6</fullName>
    </submittedName>
</protein>
<keyword evidence="3" id="KW-0964">Secreted</keyword>
<sequence length="222" mass="24954">MMKLFCAIVGAQGTAFSVDIDVSQSVGDLKKAIKHKNEDIKCPHRDLQLFLAKNEKDEWLSSKDPDGIFMRNGGIPEQVKNLMNVEVDPADEISNVFKNAPTTETVHVLVKPYRTAPNVELMSFTSTCWLVTGLAENALDTRGVRSQLYRLADTELGYYDPANVHPDTGSTPRAFWHENNSIQIHVLFKKGAFTTCFYCCCDTTDGDLYRRARLVLPESFGW</sequence>
<dbReference type="Pfam" id="PF20147">
    <property type="entry name" value="Crinkler"/>
    <property type="match status" value="1"/>
</dbReference>
<organism evidence="5">
    <name type="scientific">Phytophthora capsici</name>
    <dbReference type="NCBI Taxonomy" id="4784"/>
    <lineage>
        <taxon>Eukaryota</taxon>
        <taxon>Sar</taxon>
        <taxon>Stramenopiles</taxon>
        <taxon>Oomycota</taxon>
        <taxon>Peronosporomycetes</taxon>
        <taxon>Peronosporales</taxon>
        <taxon>Peronosporaceae</taxon>
        <taxon>Phytophthora</taxon>
    </lineage>
</organism>
<evidence type="ECO:0000313" key="5">
    <source>
        <dbReference type="EMBL" id="AFB18280.1"/>
    </source>
</evidence>
<dbReference type="EMBL" id="JF439078">
    <property type="protein sequence ID" value="AFB18280.1"/>
    <property type="molecule type" value="Genomic_DNA"/>
</dbReference>
<dbReference type="AlphaFoldDB" id="A0A1L1URS8"/>
<proteinExistence type="predicted"/>
<feature type="domain" description="Crinkler effector protein N-terminal" evidence="4">
    <location>
        <begin position="2"/>
        <end position="111"/>
    </location>
</feature>
<comment type="subcellular location">
    <subcellularLocation>
        <location evidence="1">Host cell</location>
    </subcellularLocation>
    <subcellularLocation>
        <location evidence="2">Secreted</location>
    </subcellularLocation>
</comment>
<name>A0A1L1URS8_PHYCP</name>
<evidence type="ECO:0000256" key="1">
    <source>
        <dbReference type="ARBA" id="ARBA00004340"/>
    </source>
</evidence>
<accession>A0A1L1URS8</accession>
<dbReference type="CDD" id="cd17039">
    <property type="entry name" value="Ubl_ubiquitin_like"/>
    <property type="match status" value="1"/>
</dbReference>
<evidence type="ECO:0000259" key="4">
    <source>
        <dbReference type="Pfam" id="PF20147"/>
    </source>
</evidence>
<dbReference type="GO" id="GO:0005576">
    <property type="term" value="C:extracellular region"/>
    <property type="evidence" value="ECO:0007669"/>
    <property type="project" value="UniProtKB-SubCell"/>
</dbReference>
<dbReference type="InterPro" id="IPR045379">
    <property type="entry name" value="Crinkler_N"/>
</dbReference>
<dbReference type="VEuPathDB" id="FungiDB:DVH05_011230"/>
<evidence type="ECO:0000256" key="2">
    <source>
        <dbReference type="ARBA" id="ARBA00004613"/>
    </source>
</evidence>
<evidence type="ECO:0000256" key="3">
    <source>
        <dbReference type="ARBA" id="ARBA00022525"/>
    </source>
</evidence>
<dbReference type="GO" id="GO:0043657">
    <property type="term" value="C:host cell"/>
    <property type="evidence" value="ECO:0007669"/>
    <property type="project" value="UniProtKB-SubCell"/>
</dbReference>
<reference evidence="5" key="1">
    <citation type="submission" date="2011-02" db="EMBL/GenBank/DDBJ databases">
        <title>Functional characterization of crinkler gene pccrn1 and pccrn2 in Phytophthora capsici.</title>
        <authorList>
            <person name="Wang H.-M."/>
            <person name="Zhang X.-G."/>
        </authorList>
    </citation>
    <scope>NUCLEOTIDE SEQUENCE</scope>
</reference>